<dbReference type="Pfam" id="PF00528">
    <property type="entry name" value="BPD_transp_1"/>
    <property type="match status" value="1"/>
</dbReference>
<evidence type="ECO:0000256" key="3">
    <source>
        <dbReference type="ARBA" id="ARBA00022475"/>
    </source>
</evidence>
<dbReference type="PROSITE" id="PS50928">
    <property type="entry name" value="ABC_TM1"/>
    <property type="match status" value="1"/>
</dbReference>
<dbReference type="Proteomes" id="UP000000323">
    <property type="component" value="Chromosome 2"/>
</dbReference>
<dbReference type="PANTHER" id="PTHR43744:SF12">
    <property type="entry name" value="ABC TRANSPORTER PERMEASE PROTEIN MG189-RELATED"/>
    <property type="match status" value="1"/>
</dbReference>
<dbReference type="SUPFAM" id="SSF161098">
    <property type="entry name" value="MetI-like"/>
    <property type="match status" value="1"/>
</dbReference>
<dbReference type="InterPro" id="IPR035906">
    <property type="entry name" value="MetI-like_sf"/>
</dbReference>
<dbReference type="EMBL" id="CP001826">
    <property type="protein sequence ID" value="ACZ42905.1"/>
    <property type="molecule type" value="Genomic_DNA"/>
</dbReference>
<dbReference type="InterPro" id="IPR000515">
    <property type="entry name" value="MetI-like"/>
</dbReference>
<name>D1CGN4_THET1</name>
<feature type="transmembrane region" description="Helical" evidence="7">
    <location>
        <begin position="149"/>
        <end position="169"/>
    </location>
</feature>
<dbReference type="PANTHER" id="PTHR43744">
    <property type="entry name" value="ABC TRANSPORTER PERMEASE PROTEIN MG189-RELATED-RELATED"/>
    <property type="match status" value="1"/>
</dbReference>
<protein>
    <submittedName>
        <fullName evidence="9">Binding-protein-dependent transport systems inner membrane component</fullName>
    </submittedName>
</protein>
<feature type="transmembrane region" description="Helical" evidence="7">
    <location>
        <begin position="190"/>
        <end position="212"/>
    </location>
</feature>
<evidence type="ECO:0000256" key="5">
    <source>
        <dbReference type="ARBA" id="ARBA00022989"/>
    </source>
</evidence>
<evidence type="ECO:0000256" key="1">
    <source>
        <dbReference type="ARBA" id="ARBA00004651"/>
    </source>
</evidence>
<evidence type="ECO:0000256" key="2">
    <source>
        <dbReference type="ARBA" id="ARBA00022448"/>
    </source>
</evidence>
<feature type="transmembrane region" description="Helical" evidence="7">
    <location>
        <begin position="115"/>
        <end position="137"/>
    </location>
</feature>
<dbReference type="GO" id="GO:0005886">
    <property type="term" value="C:plasma membrane"/>
    <property type="evidence" value="ECO:0007669"/>
    <property type="project" value="UniProtKB-SubCell"/>
</dbReference>
<keyword evidence="2 7" id="KW-0813">Transport</keyword>
<evidence type="ECO:0000256" key="7">
    <source>
        <dbReference type="RuleBase" id="RU363032"/>
    </source>
</evidence>
<feature type="domain" description="ABC transmembrane type-1" evidence="8">
    <location>
        <begin position="78"/>
        <end position="268"/>
    </location>
</feature>
<keyword evidence="3" id="KW-1003">Cell membrane</keyword>
<keyword evidence="4 7" id="KW-0812">Transmembrane</keyword>
<comment type="subcellular location">
    <subcellularLocation>
        <location evidence="1 7">Cell membrane</location>
        <topology evidence="1 7">Multi-pass membrane protein</topology>
    </subcellularLocation>
</comment>
<keyword evidence="6 7" id="KW-0472">Membrane</keyword>
<organism evidence="9 10">
    <name type="scientific">Thermobaculum terrenum (strain ATCC BAA-798 / CCMEE 7001 / YNP1)</name>
    <dbReference type="NCBI Taxonomy" id="525904"/>
    <lineage>
        <taxon>Bacteria</taxon>
        <taxon>Bacillati</taxon>
        <taxon>Chloroflexota</taxon>
        <taxon>Chloroflexia</taxon>
        <taxon>Candidatus Thermobaculales</taxon>
        <taxon>Candidatus Thermobaculaceae</taxon>
        <taxon>Thermobaculum</taxon>
    </lineage>
</organism>
<evidence type="ECO:0000256" key="6">
    <source>
        <dbReference type="ARBA" id="ARBA00023136"/>
    </source>
</evidence>
<evidence type="ECO:0000256" key="4">
    <source>
        <dbReference type="ARBA" id="ARBA00022692"/>
    </source>
</evidence>
<feature type="transmembrane region" description="Helical" evidence="7">
    <location>
        <begin position="251"/>
        <end position="269"/>
    </location>
</feature>
<evidence type="ECO:0000313" key="10">
    <source>
        <dbReference type="Proteomes" id="UP000000323"/>
    </source>
</evidence>
<dbReference type="KEGG" id="ttr:Tter_2001"/>
<evidence type="ECO:0000259" key="8">
    <source>
        <dbReference type="PROSITE" id="PS50928"/>
    </source>
</evidence>
<comment type="similarity">
    <text evidence="7">Belongs to the binding-protein-dependent transport system permease family.</text>
</comment>
<keyword evidence="5 7" id="KW-1133">Transmembrane helix</keyword>
<dbReference type="Gene3D" id="1.10.3720.10">
    <property type="entry name" value="MetI-like"/>
    <property type="match status" value="1"/>
</dbReference>
<dbReference type="HOGENOM" id="CLU_016047_1_2_0"/>
<dbReference type="RefSeq" id="WP_012875936.1">
    <property type="nucleotide sequence ID" value="NC_013526.1"/>
</dbReference>
<reference evidence="10" key="1">
    <citation type="journal article" date="2010" name="Stand. Genomic Sci.">
        <title>Complete genome sequence of 'Thermobaculum terrenum' type strain (YNP1).</title>
        <authorList>
            <person name="Kiss H."/>
            <person name="Cleland D."/>
            <person name="Lapidus A."/>
            <person name="Lucas S."/>
            <person name="Glavina Del Rio T."/>
            <person name="Nolan M."/>
            <person name="Tice H."/>
            <person name="Han C."/>
            <person name="Goodwin L."/>
            <person name="Pitluck S."/>
            <person name="Liolios K."/>
            <person name="Ivanova N."/>
            <person name="Mavromatis K."/>
            <person name="Ovchinnikova G."/>
            <person name="Pati A."/>
            <person name="Chen A."/>
            <person name="Palaniappan K."/>
            <person name="Land M."/>
            <person name="Hauser L."/>
            <person name="Chang Y."/>
            <person name="Jeffries C."/>
            <person name="Lu M."/>
            <person name="Brettin T."/>
            <person name="Detter J."/>
            <person name="Goker M."/>
            <person name="Tindall B."/>
            <person name="Beck B."/>
            <person name="McDermott T."/>
            <person name="Woyke T."/>
            <person name="Bristow J."/>
            <person name="Eisen J."/>
            <person name="Markowitz V."/>
            <person name="Hugenholtz P."/>
            <person name="Kyrpides N."/>
            <person name="Klenk H."/>
            <person name="Cheng J."/>
        </authorList>
    </citation>
    <scope>NUCLEOTIDE SEQUENCE [LARGE SCALE GENOMIC DNA]</scope>
    <source>
        <strain evidence="10">ATCC BAA-798 / YNP1</strain>
    </source>
</reference>
<feature type="transmembrane region" description="Helical" evidence="7">
    <location>
        <begin position="17"/>
        <end position="42"/>
    </location>
</feature>
<dbReference type="STRING" id="525904.Tter_2001"/>
<dbReference type="OrthoDB" id="42677at2"/>
<dbReference type="GO" id="GO:0055085">
    <property type="term" value="P:transmembrane transport"/>
    <property type="evidence" value="ECO:0007669"/>
    <property type="project" value="InterPro"/>
</dbReference>
<gene>
    <name evidence="9" type="ordered locus">Tter_2001</name>
</gene>
<dbReference type="AlphaFoldDB" id="D1CGN4"/>
<dbReference type="eggNOG" id="COG0395">
    <property type="taxonomic scope" value="Bacteria"/>
</dbReference>
<evidence type="ECO:0000313" key="9">
    <source>
        <dbReference type="EMBL" id="ACZ42905.1"/>
    </source>
</evidence>
<sequence>MAVEVSLSRRPLGLGRVLLYLVLGLLGVVWLSPFVIVVITAFRSEADFFNYGVFSIPHSFEWRNLLDAWEIGNFQVYYRNSLIVSFLKVPLGILIASLAAYPLAKMRFPLDNSIFLLFLIGLAVPIHVTLLPVFILIRHLGLSNTLWSLFPPYIAFGLPLQIFVMRGFFKMIPTELLEAARLDGATELRNFWLIMMPLAKPALATLFIIDFVSTWNELLIALVLLNSESVRTVPLGLLNFQGQYSSQITDLNAGILLSILPIIVVFLAFQRYLVAGLTGGALKE</sequence>
<accession>D1CGN4</accession>
<proteinExistence type="inferred from homology"/>
<feature type="transmembrane region" description="Helical" evidence="7">
    <location>
        <begin position="82"/>
        <end position="103"/>
    </location>
</feature>
<keyword evidence="10" id="KW-1185">Reference proteome</keyword>
<dbReference type="CDD" id="cd06261">
    <property type="entry name" value="TM_PBP2"/>
    <property type="match status" value="1"/>
</dbReference>